<protein>
    <submittedName>
        <fullName evidence="1">Uncharacterized protein</fullName>
    </submittedName>
</protein>
<gene>
    <name evidence="1" type="ORF">EVAR_52286_1</name>
</gene>
<dbReference type="EMBL" id="BGZK01001967">
    <property type="protein sequence ID" value="GBP88947.1"/>
    <property type="molecule type" value="Genomic_DNA"/>
</dbReference>
<dbReference type="AlphaFoldDB" id="A0A4C1ZQL7"/>
<reference evidence="1 2" key="1">
    <citation type="journal article" date="2019" name="Commun. Biol.">
        <title>The bagworm genome reveals a unique fibroin gene that provides high tensile strength.</title>
        <authorList>
            <person name="Kono N."/>
            <person name="Nakamura H."/>
            <person name="Ohtoshi R."/>
            <person name="Tomita M."/>
            <person name="Numata K."/>
            <person name="Arakawa K."/>
        </authorList>
    </citation>
    <scope>NUCLEOTIDE SEQUENCE [LARGE SCALE GENOMIC DNA]</scope>
</reference>
<accession>A0A4C1ZQL7</accession>
<dbReference type="Proteomes" id="UP000299102">
    <property type="component" value="Unassembled WGS sequence"/>
</dbReference>
<comment type="caution">
    <text evidence="1">The sequence shown here is derived from an EMBL/GenBank/DDBJ whole genome shotgun (WGS) entry which is preliminary data.</text>
</comment>
<evidence type="ECO:0000313" key="1">
    <source>
        <dbReference type="EMBL" id="GBP88947.1"/>
    </source>
</evidence>
<evidence type="ECO:0000313" key="2">
    <source>
        <dbReference type="Proteomes" id="UP000299102"/>
    </source>
</evidence>
<keyword evidence="2" id="KW-1185">Reference proteome</keyword>
<organism evidence="1 2">
    <name type="scientific">Eumeta variegata</name>
    <name type="common">Bagworm moth</name>
    <name type="synonym">Eumeta japonica</name>
    <dbReference type="NCBI Taxonomy" id="151549"/>
    <lineage>
        <taxon>Eukaryota</taxon>
        <taxon>Metazoa</taxon>
        <taxon>Ecdysozoa</taxon>
        <taxon>Arthropoda</taxon>
        <taxon>Hexapoda</taxon>
        <taxon>Insecta</taxon>
        <taxon>Pterygota</taxon>
        <taxon>Neoptera</taxon>
        <taxon>Endopterygota</taxon>
        <taxon>Lepidoptera</taxon>
        <taxon>Glossata</taxon>
        <taxon>Ditrysia</taxon>
        <taxon>Tineoidea</taxon>
        <taxon>Psychidae</taxon>
        <taxon>Oiketicinae</taxon>
        <taxon>Eumeta</taxon>
    </lineage>
</organism>
<sequence length="132" mass="14942">MQGIEILSIVSMDTNRNNAETSTFFSALHILSEPLCTPLVMAIMKIKEKTFLIENSPFNLIYGNDYKERTSLGSLVYIRKEKCSNNNHVLDIPARDGLASRLVHQVVNPHELTIWSLLVTDLSGWYFVETLG</sequence>
<proteinExistence type="predicted"/>
<name>A0A4C1ZQL7_EUMVA</name>